<sequence length="291" mass="34317">MKLIPLYKFYKHKYGSELLIDVIDIDTMKTDISQTSTYCTSFYSIILFTDGEEDIAINDHKQCIRKGMVACSRPGDIWTWSADYKLKGIHLLFEEEFLLSFFNDPLFLNKFIFLHPDRPSSFLYLGKDLFERLVYLYKNMKSEIDTNSSNKDQHLLRAMLYETLTLMNRAENITTTINTDTEIATLRYISAFKKYVDENFDTHTDVKYYANTLCITPNYLNKIVSQHLGISTKQYILNRAINEAKRFLVYTSMSITEISEKLHFNTTSYFVRFFRKNVGCTPSQFRERNRQ</sequence>
<keyword evidence="2" id="KW-0238">DNA-binding</keyword>
<evidence type="ECO:0000256" key="2">
    <source>
        <dbReference type="ARBA" id="ARBA00023125"/>
    </source>
</evidence>
<dbReference type="PRINTS" id="PR00032">
    <property type="entry name" value="HTHARAC"/>
</dbReference>
<dbReference type="InterPro" id="IPR020449">
    <property type="entry name" value="Tscrpt_reg_AraC-type_HTH"/>
</dbReference>
<dbReference type="Gene3D" id="1.10.10.60">
    <property type="entry name" value="Homeodomain-like"/>
    <property type="match status" value="1"/>
</dbReference>
<dbReference type="SUPFAM" id="SSF46689">
    <property type="entry name" value="Homeodomain-like"/>
    <property type="match status" value="1"/>
</dbReference>
<dbReference type="InterPro" id="IPR018060">
    <property type="entry name" value="HTH_AraC"/>
</dbReference>
<dbReference type="PATRIC" id="fig|1203610.3.peg.3927"/>
<dbReference type="Pfam" id="PF12833">
    <property type="entry name" value="HTH_18"/>
    <property type="match status" value="1"/>
</dbReference>
<dbReference type="PROSITE" id="PS01124">
    <property type="entry name" value="HTH_ARAC_FAMILY_2"/>
    <property type="match status" value="1"/>
</dbReference>
<accession>A0A0F5J912</accession>
<dbReference type="EMBL" id="AQHW01000017">
    <property type="protein sequence ID" value="KKB54269.1"/>
    <property type="molecule type" value="Genomic_DNA"/>
</dbReference>
<evidence type="ECO:0000259" key="4">
    <source>
        <dbReference type="PROSITE" id="PS01124"/>
    </source>
</evidence>
<dbReference type="RefSeq" id="WP_028728305.1">
    <property type="nucleotide sequence ID" value="NZ_AUAE01000029.1"/>
</dbReference>
<dbReference type="GO" id="GO:0003700">
    <property type="term" value="F:DNA-binding transcription factor activity"/>
    <property type="evidence" value="ECO:0007669"/>
    <property type="project" value="InterPro"/>
</dbReference>
<evidence type="ECO:0000256" key="1">
    <source>
        <dbReference type="ARBA" id="ARBA00023015"/>
    </source>
</evidence>
<dbReference type="PANTHER" id="PTHR43280">
    <property type="entry name" value="ARAC-FAMILY TRANSCRIPTIONAL REGULATOR"/>
    <property type="match status" value="1"/>
</dbReference>
<organism evidence="5 6">
    <name type="scientific">Parabacteroides gordonii MS-1 = DSM 23371</name>
    <dbReference type="NCBI Taxonomy" id="1203610"/>
    <lineage>
        <taxon>Bacteria</taxon>
        <taxon>Pseudomonadati</taxon>
        <taxon>Bacteroidota</taxon>
        <taxon>Bacteroidia</taxon>
        <taxon>Bacteroidales</taxon>
        <taxon>Tannerellaceae</taxon>
        <taxon>Parabacteroides</taxon>
    </lineage>
</organism>
<dbReference type="Proteomes" id="UP000033035">
    <property type="component" value="Unassembled WGS sequence"/>
</dbReference>
<dbReference type="InterPro" id="IPR009057">
    <property type="entry name" value="Homeodomain-like_sf"/>
</dbReference>
<keyword evidence="3" id="KW-0804">Transcription</keyword>
<evidence type="ECO:0000313" key="5">
    <source>
        <dbReference type="EMBL" id="KKB54269.1"/>
    </source>
</evidence>
<dbReference type="PANTHER" id="PTHR43280:SF32">
    <property type="entry name" value="TRANSCRIPTIONAL REGULATORY PROTEIN"/>
    <property type="match status" value="1"/>
</dbReference>
<feature type="domain" description="HTH araC/xylS-type" evidence="4">
    <location>
        <begin position="190"/>
        <end position="288"/>
    </location>
</feature>
<dbReference type="SMART" id="SM00342">
    <property type="entry name" value="HTH_ARAC"/>
    <property type="match status" value="1"/>
</dbReference>
<comment type="caution">
    <text evidence="5">The sequence shown here is derived from an EMBL/GenBank/DDBJ whole genome shotgun (WGS) entry which is preliminary data.</text>
</comment>
<protein>
    <recommendedName>
        <fullName evidence="4">HTH araC/xylS-type domain-containing protein</fullName>
    </recommendedName>
</protein>
<keyword evidence="6" id="KW-1185">Reference proteome</keyword>
<proteinExistence type="predicted"/>
<dbReference type="GO" id="GO:0043565">
    <property type="term" value="F:sequence-specific DNA binding"/>
    <property type="evidence" value="ECO:0007669"/>
    <property type="project" value="InterPro"/>
</dbReference>
<name>A0A0F5J912_9BACT</name>
<reference evidence="5 6" key="1">
    <citation type="submission" date="2013-04" db="EMBL/GenBank/DDBJ databases">
        <title>The Genome Sequence of Parabacteroides gordonii DSM 23371.</title>
        <authorList>
            <consortium name="The Broad Institute Genomics Platform"/>
            <person name="Earl A."/>
            <person name="Ward D."/>
            <person name="Feldgarden M."/>
            <person name="Gevers D."/>
            <person name="Martens E."/>
            <person name="Sakamoto M."/>
            <person name="Benno Y."/>
            <person name="Suzuki N."/>
            <person name="Matsunaga N."/>
            <person name="Koshihara K."/>
            <person name="Seki M."/>
            <person name="Komiya H."/>
            <person name="Walker B."/>
            <person name="Young S."/>
            <person name="Zeng Q."/>
            <person name="Gargeya S."/>
            <person name="Fitzgerald M."/>
            <person name="Haas B."/>
            <person name="Abouelleil A."/>
            <person name="Allen A.W."/>
            <person name="Alvarado L."/>
            <person name="Arachchi H.M."/>
            <person name="Berlin A.M."/>
            <person name="Chapman S.B."/>
            <person name="Gainer-Dewar J."/>
            <person name="Goldberg J."/>
            <person name="Griggs A."/>
            <person name="Gujja S."/>
            <person name="Hansen M."/>
            <person name="Howarth C."/>
            <person name="Imamovic A."/>
            <person name="Ireland A."/>
            <person name="Larimer J."/>
            <person name="McCowan C."/>
            <person name="Murphy C."/>
            <person name="Pearson M."/>
            <person name="Poon T.W."/>
            <person name="Priest M."/>
            <person name="Roberts A."/>
            <person name="Saif S."/>
            <person name="Shea T."/>
            <person name="Sisk P."/>
            <person name="Sykes S."/>
            <person name="Wortman J."/>
            <person name="Nusbaum C."/>
            <person name="Birren B."/>
        </authorList>
    </citation>
    <scope>NUCLEOTIDE SEQUENCE [LARGE SCALE GENOMIC DNA]</scope>
    <source>
        <strain evidence="5 6">MS-1</strain>
    </source>
</reference>
<dbReference type="STRING" id="1203610.HMPREF1536_03855"/>
<evidence type="ECO:0000256" key="3">
    <source>
        <dbReference type="ARBA" id="ARBA00023163"/>
    </source>
</evidence>
<gene>
    <name evidence="5" type="ORF">HMPREF1536_03855</name>
</gene>
<dbReference type="AlphaFoldDB" id="A0A0F5J912"/>
<keyword evidence="1" id="KW-0805">Transcription regulation</keyword>
<dbReference type="HOGENOM" id="CLU_000445_88_2_10"/>
<evidence type="ECO:0000313" key="6">
    <source>
        <dbReference type="Proteomes" id="UP000033035"/>
    </source>
</evidence>